<comment type="caution">
    <text evidence="1">The sequence shown here is derived from an EMBL/GenBank/DDBJ whole genome shotgun (WGS) entry which is preliminary data.</text>
</comment>
<evidence type="ECO:0000313" key="2">
    <source>
        <dbReference type="Proteomes" id="UP000036958"/>
    </source>
</evidence>
<dbReference type="AlphaFoldDB" id="A0A0L8VB34"/>
<name>A0A0L8VB34_9BACT</name>
<dbReference type="STRING" id="1409788.NC99_15200"/>
<gene>
    <name evidence="1" type="ORF">NC99_15200</name>
</gene>
<proteinExistence type="predicted"/>
<sequence>MYRVVIVNITRKDSCGSIETALSGFSKIGRTYFQMKNWQTNQSA</sequence>
<reference evidence="2" key="1">
    <citation type="submission" date="2015-07" db="EMBL/GenBank/DDBJ databases">
        <title>Genome sequencing of Sunxiuqinia dokdonensis strain SK.</title>
        <authorList>
            <person name="Ahn S."/>
            <person name="Kim B.-C."/>
        </authorList>
    </citation>
    <scope>NUCLEOTIDE SEQUENCE [LARGE SCALE GENOMIC DNA]</scope>
    <source>
        <strain evidence="2">SK</strain>
    </source>
</reference>
<dbReference type="Proteomes" id="UP000036958">
    <property type="component" value="Unassembled WGS sequence"/>
</dbReference>
<keyword evidence="2" id="KW-1185">Reference proteome</keyword>
<dbReference type="EMBL" id="LGIA01000082">
    <property type="protein sequence ID" value="KOH45661.1"/>
    <property type="molecule type" value="Genomic_DNA"/>
</dbReference>
<protein>
    <submittedName>
        <fullName evidence="1">Uncharacterized protein</fullName>
    </submittedName>
</protein>
<accession>A0A0L8VB34</accession>
<organism evidence="1 2">
    <name type="scientific">Sunxiuqinia dokdonensis</name>
    <dbReference type="NCBI Taxonomy" id="1409788"/>
    <lineage>
        <taxon>Bacteria</taxon>
        <taxon>Pseudomonadati</taxon>
        <taxon>Bacteroidota</taxon>
        <taxon>Bacteroidia</taxon>
        <taxon>Marinilabiliales</taxon>
        <taxon>Prolixibacteraceae</taxon>
        <taxon>Sunxiuqinia</taxon>
    </lineage>
</organism>
<evidence type="ECO:0000313" key="1">
    <source>
        <dbReference type="EMBL" id="KOH45661.1"/>
    </source>
</evidence>